<accession>K9H262</accession>
<protein>
    <recommendedName>
        <fullName evidence="5 13">Pantothenate synthetase</fullName>
        <shortName evidence="13">PS</shortName>
        <ecNumber evidence="4 13">6.3.2.1</ecNumber>
    </recommendedName>
    <alternativeName>
        <fullName evidence="13">Pantoate--beta-alanine ligase</fullName>
    </alternativeName>
    <alternativeName>
        <fullName evidence="13">Pantoate-activating enzyme</fullName>
    </alternativeName>
</protein>
<dbReference type="GO" id="GO:0004592">
    <property type="term" value="F:pantoate-beta-alanine ligase activity"/>
    <property type="evidence" value="ECO:0007669"/>
    <property type="project" value="UniProtKB-UniRule"/>
</dbReference>
<dbReference type="CDD" id="cd00560">
    <property type="entry name" value="PanC"/>
    <property type="match status" value="1"/>
</dbReference>
<evidence type="ECO:0000313" key="14">
    <source>
        <dbReference type="EMBL" id="EKV32375.1"/>
    </source>
</evidence>
<evidence type="ECO:0000256" key="3">
    <source>
        <dbReference type="ARBA" id="ARBA00009256"/>
    </source>
</evidence>
<feature type="binding site" evidence="13">
    <location>
        <position position="76"/>
    </location>
    <ligand>
        <name>beta-alanine</name>
        <dbReference type="ChEBI" id="CHEBI:57966"/>
    </ligand>
</feature>
<dbReference type="EC" id="6.3.2.1" evidence="4 13"/>
<dbReference type="GO" id="GO:0005524">
    <property type="term" value="F:ATP binding"/>
    <property type="evidence" value="ECO:0007669"/>
    <property type="project" value="UniProtKB-KW"/>
</dbReference>
<keyword evidence="8 13" id="KW-0566">Pantothenate biosynthesis</keyword>
<dbReference type="Pfam" id="PF02569">
    <property type="entry name" value="Pantoate_ligase"/>
    <property type="match status" value="1"/>
</dbReference>
<name>K9H262_9PROT</name>
<feature type="binding site" evidence="13">
    <location>
        <begin position="199"/>
        <end position="202"/>
    </location>
    <ligand>
        <name>ATP</name>
        <dbReference type="ChEBI" id="CHEBI:30616"/>
    </ligand>
</feature>
<dbReference type="GO" id="GO:0005829">
    <property type="term" value="C:cytosol"/>
    <property type="evidence" value="ECO:0007669"/>
    <property type="project" value="TreeGrafter"/>
</dbReference>
<evidence type="ECO:0000256" key="9">
    <source>
        <dbReference type="ARBA" id="ARBA00022741"/>
    </source>
</evidence>
<feature type="binding site" evidence="13">
    <location>
        <position position="191"/>
    </location>
    <ligand>
        <name>ATP</name>
        <dbReference type="ChEBI" id="CHEBI:30616"/>
    </ligand>
</feature>
<dbReference type="NCBIfam" id="TIGR00018">
    <property type="entry name" value="panC"/>
    <property type="match status" value="1"/>
</dbReference>
<evidence type="ECO:0000313" key="15">
    <source>
        <dbReference type="Proteomes" id="UP000009881"/>
    </source>
</evidence>
<feature type="binding site" evidence="13">
    <location>
        <position position="168"/>
    </location>
    <ligand>
        <name>(R)-pantoate</name>
        <dbReference type="ChEBI" id="CHEBI:15980"/>
    </ligand>
</feature>
<dbReference type="NCBIfam" id="TIGR00125">
    <property type="entry name" value="cyt_tran_rel"/>
    <property type="match status" value="1"/>
</dbReference>
<evidence type="ECO:0000256" key="13">
    <source>
        <dbReference type="HAMAP-Rule" id="MF_00158"/>
    </source>
</evidence>
<evidence type="ECO:0000256" key="10">
    <source>
        <dbReference type="ARBA" id="ARBA00022840"/>
    </source>
</evidence>
<comment type="function">
    <text evidence="12 13">Catalyzes the condensation of pantoate with beta-alanine in an ATP-dependent reaction via a pantoyl-adenylate intermediate.</text>
</comment>
<dbReference type="InterPro" id="IPR042176">
    <property type="entry name" value="Pantoate_ligase_C"/>
</dbReference>
<gene>
    <name evidence="13" type="primary">panC</name>
    <name evidence="14" type="ORF">C882_2454</name>
</gene>
<keyword evidence="7 13" id="KW-0436">Ligase</keyword>
<comment type="catalytic activity">
    <reaction evidence="11 13">
        <text>(R)-pantoate + beta-alanine + ATP = (R)-pantothenate + AMP + diphosphate + H(+)</text>
        <dbReference type="Rhea" id="RHEA:10912"/>
        <dbReference type="ChEBI" id="CHEBI:15378"/>
        <dbReference type="ChEBI" id="CHEBI:15980"/>
        <dbReference type="ChEBI" id="CHEBI:29032"/>
        <dbReference type="ChEBI" id="CHEBI:30616"/>
        <dbReference type="ChEBI" id="CHEBI:33019"/>
        <dbReference type="ChEBI" id="CHEBI:57966"/>
        <dbReference type="ChEBI" id="CHEBI:456215"/>
        <dbReference type="EC" id="6.3.2.1"/>
    </reaction>
</comment>
<organism evidence="14 15">
    <name type="scientific">Caenispirillum salinarum AK4</name>
    <dbReference type="NCBI Taxonomy" id="1238182"/>
    <lineage>
        <taxon>Bacteria</taxon>
        <taxon>Pseudomonadati</taxon>
        <taxon>Pseudomonadota</taxon>
        <taxon>Alphaproteobacteria</taxon>
        <taxon>Rhodospirillales</taxon>
        <taxon>Novispirillaceae</taxon>
        <taxon>Caenispirillum</taxon>
    </lineage>
</organism>
<dbReference type="Gene3D" id="3.40.50.620">
    <property type="entry name" value="HUPs"/>
    <property type="match status" value="1"/>
</dbReference>
<feature type="active site" description="Proton donor" evidence="13">
    <location>
        <position position="52"/>
    </location>
</feature>
<dbReference type="UniPathway" id="UPA00028">
    <property type="reaction ID" value="UER00005"/>
</dbReference>
<dbReference type="Gene3D" id="3.30.1300.10">
    <property type="entry name" value="Pantoate-beta-alanine ligase, C-terminal domain"/>
    <property type="match status" value="1"/>
</dbReference>
<comment type="subunit">
    <text evidence="13">Homodimer.</text>
</comment>
<keyword evidence="10 13" id="KW-0067">ATP-binding</keyword>
<feature type="binding site" evidence="13">
    <location>
        <begin position="162"/>
        <end position="165"/>
    </location>
    <ligand>
        <name>ATP</name>
        <dbReference type="ChEBI" id="CHEBI:30616"/>
    </ligand>
</feature>
<evidence type="ECO:0000256" key="5">
    <source>
        <dbReference type="ARBA" id="ARBA00014155"/>
    </source>
</evidence>
<keyword evidence="15" id="KW-1185">Reference proteome</keyword>
<dbReference type="PANTHER" id="PTHR21299">
    <property type="entry name" value="CYTIDYLATE KINASE/PANTOATE-BETA-ALANINE LIGASE"/>
    <property type="match status" value="1"/>
</dbReference>
<evidence type="ECO:0000256" key="7">
    <source>
        <dbReference type="ARBA" id="ARBA00022598"/>
    </source>
</evidence>
<dbReference type="HAMAP" id="MF_00158">
    <property type="entry name" value="PanC"/>
    <property type="match status" value="1"/>
</dbReference>
<evidence type="ECO:0000256" key="11">
    <source>
        <dbReference type="ARBA" id="ARBA00048258"/>
    </source>
</evidence>
<evidence type="ECO:0000256" key="6">
    <source>
        <dbReference type="ARBA" id="ARBA00022490"/>
    </source>
</evidence>
<comment type="subcellular location">
    <subcellularLocation>
        <location evidence="1 13">Cytoplasm</location>
    </subcellularLocation>
</comment>
<evidence type="ECO:0000256" key="1">
    <source>
        <dbReference type="ARBA" id="ARBA00004496"/>
    </source>
</evidence>
<evidence type="ECO:0000256" key="12">
    <source>
        <dbReference type="ARBA" id="ARBA00055042"/>
    </source>
</evidence>
<dbReference type="OrthoDB" id="9773087at2"/>
<evidence type="ECO:0000256" key="2">
    <source>
        <dbReference type="ARBA" id="ARBA00004990"/>
    </source>
</evidence>
<dbReference type="EMBL" id="ANHY01000003">
    <property type="protein sequence ID" value="EKV32375.1"/>
    <property type="molecule type" value="Genomic_DNA"/>
</dbReference>
<comment type="pathway">
    <text evidence="2 13">Cofactor biosynthesis; (R)-pantothenate biosynthesis; (R)-pantothenate from (R)-pantoate and beta-alanine: step 1/1.</text>
</comment>
<dbReference type="PANTHER" id="PTHR21299:SF1">
    <property type="entry name" value="PANTOATE--BETA-ALANINE LIGASE"/>
    <property type="match status" value="1"/>
</dbReference>
<comment type="similarity">
    <text evidence="3 13">Belongs to the pantothenate synthetase family.</text>
</comment>
<evidence type="ECO:0000256" key="8">
    <source>
        <dbReference type="ARBA" id="ARBA00022655"/>
    </source>
</evidence>
<dbReference type="InterPro" id="IPR004821">
    <property type="entry name" value="Cyt_trans-like"/>
</dbReference>
<dbReference type="eggNOG" id="COG0414">
    <property type="taxonomic scope" value="Bacteria"/>
</dbReference>
<feature type="binding site" evidence="13">
    <location>
        <position position="76"/>
    </location>
    <ligand>
        <name>(R)-pantoate</name>
        <dbReference type="ChEBI" id="CHEBI:15980"/>
    </ligand>
</feature>
<dbReference type="PATRIC" id="fig|1238182.3.peg.414"/>
<dbReference type="InterPro" id="IPR014729">
    <property type="entry name" value="Rossmann-like_a/b/a_fold"/>
</dbReference>
<keyword evidence="9 13" id="KW-0547">Nucleotide-binding</keyword>
<dbReference type="RefSeq" id="WP_009538863.1">
    <property type="nucleotide sequence ID" value="NZ_ANHY01000003.1"/>
</dbReference>
<dbReference type="InterPro" id="IPR003721">
    <property type="entry name" value="Pantoate_ligase"/>
</dbReference>
<keyword evidence="6 13" id="KW-0963">Cytoplasm</keyword>
<dbReference type="AlphaFoldDB" id="K9H262"/>
<proteinExistence type="inferred from homology"/>
<dbReference type="FunFam" id="3.40.50.620:FF:000114">
    <property type="entry name" value="Pantothenate synthetase"/>
    <property type="match status" value="1"/>
</dbReference>
<reference evidence="14 15" key="1">
    <citation type="journal article" date="2013" name="Genome Announc.">
        <title>Draft Genome Sequence of an Alphaproteobacterium, Caenispirillum salinarum AK4(T), Isolated from a Solar Saltern.</title>
        <authorList>
            <person name="Khatri I."/>
            <person name="Singh A."/>
            <person name="Korpole S."/>
            <person name="Pinnaka A.K."/>
            <person name="Subramanian S."/>
        </authorList>
    </citation>
    <scope>NUCLEOTIDE SEQUENCE [LARGE SCALE GENOMIC DNA]</scope>
    <source>
        <strain evidence="14 15">AK4</strain>
    </source>
</reference>
<feature type="binding site" evidence="13">
    <location>
        <begin position="45"/>
        <end position="52"/>
    </location>
    <ligand>
        <name>ATP</name>
        <dbReference type="ChEBI" id="CHEBI:30616"/>
    </ligand>
</feature>
<comment type="miscellaneous">
    <text evidence="13">The reaction proceeds by a bi uni uni bi ping pong mechanism.</text>
</comment>
<evidence type="ECO:0000256" key="4">
    <source>
        <dbReference type="ARBA" id="ARBA00012219"/>
    </source>
</evidence>
<sequence length="297" mass="31931">MTTEATSGAGRHARGPHTVSTVADLRAQVQAWRGEGLRVALVPTMGALHEGHMSLIRRAKMLADRVVVSVFVNPTQFGPNEDFGRYPRQLEQDRFKIGMAGGHLVYAPTVEEMYPAGFATTISVSGVSSGLCGDARPGHFDGVATVVCKLLLQALPDVAIFGEKDWQQLAVIRRMATDLNVPVSIEGAPIVREMDGLAMSSRNAYLTDDERAVANHLYKTLKQIADDIDEGVDVGQACAWGMGELGRKGFAAVDYLEVRDAETLEPVDTVTRPARVLAAAFLGKTRLIDNVACGVKG</sequence>
<dbReference type="SUPFAM" id="SSF52374">
    <property type="entry name" value="Nucleotidylyl transferase"/>
    <property type="match status" value="1"/>
</dbReference>
<dbReference type="STRING" id="1238182.C882_2454"/>
<dbReference type="GO" id="GO:0015940">
    <property type="term" value="P:pantothenate biosynthetic process"/>
    <property type="evidence" value="ECO:0007669"/>
    <property type="project" value="UniProtKB-UniRule"/>
</dbReference>
<dbReference type="Proteomes" id="UP000009881">
    <property type="component" value="Unassembled WGS sequence"/>
</dbReference>
<comment type="caution">
    <text evidence="14">The sequence shown here is derived from an EMBL/GenBank/DDBJ whole genome shotgun (WGS) entry which is preliminary data.</text>
</comment>